<dbReference type="Gene3D" id="3.20.20.10">
    <property type="entry name" value="Alanine racemase"/>
    <property type="match status" value="1"/>
</dbReference>
<feature type="active site" description="Proton acceptor; specific for L-alanine" evidence="4">
    <location>
        <position position="266"/>
    </location>
</feature>
<comment type="function">
    <text evidence="4">Catalyzes the interconversion of L-alanine and D-alanine. May also act on other amino acids.</text>
</comment>
<feature type="domain" description="Alanine racemase C-terminal" evidence="7">
    <location>
        <begin position="245"/>
        <end position="387"/>
    </location>
</feature>
<name>B8HV22_CYAP4</name>
<dbReference type="InterPro" id="IPR009006">
    <property type="entry name" value="Ala_racemase/Decarboxylase_C"/>
</dbReference>
<dbReference type="STRING" id="395961.Cyan7425_0681"/>
<sequence length="387" mass="41863">MTSSQECERAWVEVDLAALGENTRRIKGLLSPSTELMAVVKADAYGHGAVMVARKVLQQGASSLGVATIAEGIELRQAGIDAPILVFGAVNTLAEVQAIAQWQLQATLSSPKQALIFSRHLEHPCPVHLVIDTGMGRLGCPQEQSLELIKFVYGLPHLTLAGLCSHLAMADAIDPSCMEQQRCQFEQVVQQVRCAGIPLPPLHLANSAATLRSPQFHYNLVRVGLALYGLYPAPHLRSRVELQPVLQVRARITLVKTIAAGSGVSYGHQFVAPQPMRIAVVGIGYADGVPRNLSNRMSVLLRGQRVAQIGVITMDQLIIDVTGVENVQEGDVVTLIGEDGEDPGATPSRSGQPQVERITVEEWAHTLGTISWEILCNFKQRLPRIAV</sequence>
<dbReference type="PANTHER" id="PTHR30511">
    <property type="entry name" value="ALANINE RACEMASE"/>
    <property type="match status" value="1"/>
</dbReference>
<dbReference type="CDD" id="cd00430">
    <property type="entry name" value="PLPDE_III_AR"/>
    <property type="match status" value="1"/>
</dbReference>
<keyword evidence="2 4" id="KW-0663">Pyridoxal phosphate</keyword>
<comment type="catalytic activity">
    <reaction evidence="4">
        <text>L-alanine = D-alanine</text>
        <dbReference type="Rhea" id="RHEA:20249"/>
        <dbReference type="ChEBI" id="CHEBI:57416"/>
        <dbReference type="ChEBI" id="CHEBI:57972"/>
        <dbReference type="EC" id="5.1.1.1"/>
    </reaction>
</comment>
<dbReference type="eggNOG" id="COG0787">
    <property type="taxonomic scope" value="Bacteria"/>
</dbReference>
<evidence type="ECO:0000259" key="7">
    <source>
        <dbReference type="SMART" id="SM01005"/>
    </source>
</evidence>
<dbReference type="EC" id="5.1.1.1" evidence="4"/>
<dbReference type="UniPathway" id="UPA00042">
    <property type="reaction ID" value="UER00497"/>
</dbReference>
<organism evidence="8">
    <name type="scientific">Cyanothece sp. (strain PCC 7425 / ATCC 29141)</name>
    <dbReference type="NCBI Taxonomy" id="395961"/>
    <lineage>
        <taxon>Bacteria</taxon>
        <taxon>Bacillati</taxon>
        <taxon>Cyanobacteriota</taxon>
        <taxon>Cyanophyceae</taxon>
        <taxon>Gomontiellales</taxon>
        <taxon>Cyanothecaceae</taxon>
        <taxon>Cyanothece</taxon>
    </lineage>
</organism>
<keyword evidence="3 4" id="KW-0413">Isomerase</keyword>
<feature type="active site" description="Proton acceptor; specific for D-alanine" evidence="4">
    <location>
        <position position="41"/>
    </location>
</feature>
<dbReference type="EMBL" id="CP001344">
    <property type="protein sequence ID" value="ACL43069.1"/>
    <property type="molecule type" value="Genomic_DNA"/>
</dbReference>
<dbReference type="PANTHER" id="PTHR30511:SF0">
    <property type="entry name" value="ALANINE RACEMASE, CATABOLIC-RELATED"/>
    <property type="match status" value="1"/>
</dbReference>
<dbReference type="HOGENOM" id="CLU_028393_2_2_3"/>
<dbReference type="Pfam" id="PF00842">
    <property type="entry name" value="Ala_racemase_C"/>
    <property type="match status" value="1"/>
</dbReference>
<evidence type="ECO:0000256" key="4">
    <source>
        <dbReference type="HAMAP-Rule" id="MF_01201"/>
    </source>
</evidence>
<dbReference type="FunFam" id="3.20.20.10:FF:000002">
    <property type="entry name" value="Alanine racemase"/>
    <property type="match status" value="1"/>
</dbReference>
<evidence type="ECO:0000256" key="5">
    <source>
        <dbReference type="PIRSR" id="PIRSR600821-50"/>
    </source>
</evidence>
<feature type="binding site" evidence="4 6">
    <location>
        <position position="314"/>
    </location>
    <ligand>
        <name>substrate</name>
    </ligand>
</feature>
<dbReference type="SUPFAM" id="SSF51419">
    <property type="entry name" value="PLP-binding barrel"/>
    <property type="match status" value="1"/>
</dbReference>
<dbReference type="KEGG" id="cyn:Cyan7425_0681"/>
<accession>B8HV22</accession>
<evidence type="ECO:0000256" key="2">
    <source>
        <dbReference type="ARBA" id="ARBA00022898"/>
    </source>
</evidence>
<proteinExistence type="inferred from homology"/>
<gene>
    <name evidence="8" type="ordered locus">Cyan7425_0681</name>
</gene>
<dbReference type="GO" id="GO:0030632">
    <property type="term" value="P:D-alanine biosynthetic process"/>
    <property type="evidence" value="ECO:0007669"/>
    <property type="project" value="UniProtKB-UniRule"/>
</dbReference>
<evidence type="ECO:0000256" key="3">
    <source>
        <dbReference type="ARBA" id="ARBA00023235"/>
    </source>
</evidence>
<feature type="modified residue" description="N6-(pyridoxal phosphate)lysine" evidence="4 5">
    <location>
        <position position="41"/>
    </location>
</feature>
<dbReference type="SMART" id="SM01005">
    <property type="entry name" value="Ala_racemase_C"/>
    <property type="match status" value="1"/>
</dbReference>
<dbReference type="InterPro" id="IPR029066">
    <property type="entry name" value="PLP-binding_barrel"/>
</dbReference>
<evidence type="ECO:0000256" key="1">
    <source>
        <dbReference type="ARBA" id="ARBA00001933"/>
    </source>
</evidence>
<dbReference type="PROSITE" id="PS00395">
    <property type="entry name" value="ALANINE_RACEMASE"/>
    <property type="match status" value="1"/>
</dbReference>
<dbReference type="InterPro" id="IPR011079">
    <property type="entry name" value="Ala_racemase_C"/>
</dbReference>
<feature type="binding site" evidence="4 6">
    <location>
        <position position="137"/>
    </location>
    <ligand>
        <name>substrate</name>
    </ligand>
</feature>
<dbReference type="Pfam" id="PF01168">
    <property type="entry name" value="Ala_racemase_N"/>
    <property type="match status" value="1"/>
</dbReference>
<dbReference type="PRINTS" id="PR00992">
    <property type="entry name" value="ALARACEMASE"/>
</dbReference>
<dbReference type="Gene3D" id="2.40.37.10">
    <property type="entry name" value="Lyase, Ornithine Decarboxylase, Chain A, domain 1"/>
    <property type="match status" value="1"/>
</dbReference>
<dbReference type="InterPro" id="IPR020622">
    <property type="entry name" value="Ala_racemase_pyridoxalP-BS"/>
</dbReference>
<dbReference type="NCBIfam" id="TIGR00492">
    <property type="entry name" value="alr"/>
    <property type="match status" value="1"/>
</dbReference>
<dbReference type="InterPro" id="IPR000821">
    <property type="entry name" value="Ala_racemase"/>
</dbReference>
<reference evidence="8" key="1">
    <citation type="submission" date="2009-01" db="EMBL/GenBank/DDBJ databases">
        <title>Complete sequence of chromosome Cyanothece sp. PCC 7425.</title>
        <authorList>
            <consortium name="US DOE Joint Genome Institute"/>
            <person name="Lucas S."/>
            <person name="Copeland A."/>
            <person name="Lapidus A."/>
            <person name="Glavina del Rio T."/>
            <person name="Dalin E."/>
            <person name="Tice H."/>
            <person name="Bruce D."/>
            <person name="Goodwin L."/>
            <person name="Pitluck S."/>
            <person name="Sims D."/>
            <person name="Meineke L."/>
            <person name="Brettin T."/>
            <person name="Detter J.C."/>
            <person name="Han C."/>
            <person name="Larimer F."/>
            <person name="Land M."/>
            <person name="Hauser L."/>
            <person name="Kyrpides N."/>
            <person name="Ovchinnikova G."/>
            <person name="Liberton M."/>
            <person name="Stoeckel J."/>
            <person name="Banerjee A."/>
            <person name="Singh A."/>
            <person name="Page L."/>
            <person name="Sato H."/>
            <person name="Zhao L."/>
            <person name="Sherman L."/>
            <person name="Pakrasi H."/>
            <person name="Richardson P."/>
        </authorList>
    </citation>
    <scope>NUCLEOTIDE SEQUENCE</scope>
    <source>
        <strain evidence="8">PCC 7425</strain>
    </source>
</reference>
<dbReference type="HAMAP" id="MF_01201">
    <property type="entry name" value="Ala_racemase"/>
    <property type="match status" value="1"/>
</dbReference>
<evidence type="ECO:0000313" key="8">
    <source>
        <dbReference type="EMBL" id="ACL43069.1"/>
    </source>
</evidence>
<comment type="cofactor">
    <cofactor evidence="1 4 5">
        <name>pyridoxal 5'-phosphate</name>
        <dbReference type="ChEBI" id="CHEBI:597326"/>
    </cofactor>
</comment>
<protein>
    <recommendedName>
        <fullName evidence="4">Alanine racemase</fullName>
        <ecNumber evidence="4">5.1.1.1</ecNumber>
    </recommendedName>
</protein>
<dbReference type="SUPFAM" id="SSF50621">
    <property type="entry name" value="Alanine racemase C-terminal domain-like"/>
    <property type="match status" value="1"/>
</dbReference>
<comment type="similarity">
    <text evidence="4">Belongs to the alanine racemase family.</text>
</comment>
<comment type="pathway">
    <text evidence="4">Amino-acid biosynthesis; D-alanine biosynthesis; D-alanine from L-alanine: step 1/1.</text>
</comment>
<dbReference type="AlphaFoldDB" id="B8HV22"/>
<dbReference type="GO" id="GO:0005829">
    <property type="term" value="C:cytosol"/>
    <property type="evidence" value="ECO:0007669"/>
    <property type="project" value="TreeGrafter"/>
</dbReference>
<dbReference type="GO" id="GO:0030170">
    <property type="term" value="F:pyridoxal phosphate binding"/>
    <property type="evidence" value="ECO:0007669"/>
    <property type="project" value="UniProtKB-UniRule"/>
</dbReference>
<dbReference type="GO" id="GO:0008784">
    <property type="term" value="F:alanine racemase activity"/>
    <property type="evidence" value="ECO:0007669"/>
    <property type="project" value="UniProtKB-UniRule"/>
</dbReference>
<dbReference type="InterPro" id="IPR001608">
    <property type="entry name" value="Ala_racemase_N"/>
</dbReference>
<evidence type="ECO:0000256" key="6">
    <source>
        <dbReference type="PIRSR" id="PIRSR600821-52"/>
    </source>
</evidence>